<keyword evidence="3" id="KW-1185">Reference proteome</keyword>
<feature type="domain" description="Sensor histidine kinase NatK-like C-terminal" evidence="1">
    <location>
        <begin position="51"/>
        <end position="93"/>
    </location>
</feature>
<proteinExistence type="predicted"/>
<dbReference type="AlphaFoldDB" id="A0A1L8CY61"/>
<reference evidence="3" key="1">
    <citation type="submission" date="2016-12" db="EMBL/GenBank/DDBJ databases">
        <title>Draft Genome Sequences od Carboxydothermus pertinax and islandicus, Hydrogenogenic Carboxydotrophic Bacteria.</title>
        <authorList>
            <person name="Fukuyama Y."/>
            <person name="Ohmae K."/>
            <person name="Yoneda Y."/>
            <person name="Yoshida T."/>
            <person name="Sako Y."/>
        </authorList>
    </citation>
    <scope>NUCLEOTIDE SEQUENCE [LARGE SCALE GENOMIC DNA]</scope>
    <source>
        <strain evidence="3">Ug1</strain>
    </source>
</reference>
<evidence type="ECO:0000313" key="2">
    <source>
        <dbReference type="EMBL" id="GAV23876.1"/>
    </source>
</evidence>
<dbReference type="STRING" id="870242.cpu_23860"/>
<dbReference type="GO" id="GO:0016301">
    <property type="term" value="F:kinase activity"/>
    <property type="evidence" value="ECO:0007669"/>
    <property type="project" value="UniProtKB-KW"/>
</dbReference>
<name>A0A1L8CY61_9THEO</name>
<gene>
    <name evidence="2" type="ORF">cpu_23860</name>
</gene>
<organism evidence="2 3">
    <name type="scientific">Carboxydothermus pertinax</name>
    <dbReference type="NCBI Taxonomy" id="870242"/>
    <lineage>
        <taxon>Bacteria</taxon>
        <taxon>Bacillati</taxon>
        <taxon>Bacillota</taxon>
        <taxon>Clostridia</taxon>
        <taxon>Thermoanaerobacterales</taxon>
        <taxon>Thermoanaerobacteraceae</taxon>
        <taxon>Carboxydothermus</taxon>
    </lineage>
</organism>
<comment type="caution">
    <text evidence="2">The sequence shown here is derived from an EMBL/GenBank/DDBJ whole genome shotgun (WGS) entry which is preliminary data.</text>
</comment>
<keyword evidence="2" id="KW-0808">Transferase</keyword>
<sequence length="95" mass="10673">MNQLAGGLYTALKGIRDFVENYLPKYTLVVIQVPGKMEESKIGQDVSTGFIVLGNLIDNAFEAVEKLPSDQRKVEVELTKDLMGYVFIVRNYACR</sequence>
<dbReference type="Proteomes" id="UP000187485">
    <property type="component" value="Unassembled WGS sequence"/>
</dbReference>
<dbReference type="EMBL" id="BDJK01000059">
    <property type="protein sequence ID" value="GAV23876.1"/>
    <property type="molecule type" value="Genomic_DNA"/>
</dbReference>
<accession>A0A1L8CY61</accession>
<keyword evidence="2" id="KW-0418">Kinase</keyword>
<dbReference type="Pfam" id="PF14501">
    <property type="entry name" value="HATPase_c_5"/>
    <property type="match status" value="1"/>
</dbReference>
<protein>
    <submittedName>
        <fullName evidence="2">Histidine kinase</fullName>
    </submittedName>
</protein>
<evidence type="ECO:0000313" key="3">
    <source>
        <dbReference type="Proteomes" id="UP000187485"/>
    </source>
</evidence>
<evidence type="ECO:0000259" key="1">
    <source>
        <dbReference type="Pfam" id="PF14501"/>
    </source>
</evidence>
<dbReference type="InterPro" id="IPR032834">
    <property type="entry name" value="NatK-like_C"/>
</dbReference>